<gene>
    <name evidence="2" type="ORF">R50_0925</name>
</gene>
<feature type="region of interest" description="Disordered" evidence="1">
    <location>
        <begin position="82"/>
        <end position="117"/>
    </location>
</feature>
<reference evidence="2 3" key="1">
    <citation type="submission" date="2020-02" db="EMBL/GenBank/DDBJ databases">
        <authorList>
            <person name="Hogendoorn C."/>
        </authorList>
    </citation>
    <scope>NUCLEOTIDE SEQUENCE [LARGE SCALE GENOMIC DNA]</scope>
    <source>
        <strain evidence="2">R501</strain>
    </source>
</reference>
<evidence type="ECO:0000256" key="1">
    <source>
        <dbReference type="SAM" id="MobiDB-lite"/>
    </source>
</evidence>
<sequence>MPGFPRATWCALVEAGTGTRRLGSSNRCWRNPGSIPGAAGGCRPLGEDPSKRGLGLTEEKPKGMPNRVQQIGYCFIPPHPPGLDSRADGLSGGELPPGRPAVALAKAMRPYPAGPGR</sequence>
<evidence type="ECO:0000313" key="3">
    <source>
        <dbReference type="Proteomes" id="UP000503399"/>
    </source>
</evidence>
<keyword evidence="3" id="KW-1185">Reference proteome</keyword>
<feature type="region of interest" description="Disordered" evidence="1">
    <location>
        <begin position="36"/>
        <end position="64"/>
    </location>
</feature>
<organism evidence="2 3">
    <name type="scientific">Candidatus Hydrogenisulfobacillus filiaventi</name>
    <dbReference type="NCBI Taxonomy" id="2707344"/>
    <lineage>
        <taxon>Bacteria</taxon>
        <taxon>Bacillati</taxon>
        <taxon>Bacillota</taxon>
        <taxon>Clostridia</taxon>
        <taxon>Eubacteriales</taxon>
        <taxon>Clostridiales Family XVII. Incertae Sedis</taxon>
        <taxon>Candidatus Hydrogenisulfobacillus</taxon>
    </lineage>
</organism>
<accession>A0A6F8ZES5</accession>
<protein>
    <submittedName>
        <fullName evidence="2">Uncharacterized protein</fullName>
    </submittedName>
</protein>
<dbReference type="EMBL" id="LR778114">
    <property type="protein sequence ID" value="CAB1128431.1"/>
    <property type="molecule type" value="Genomic_DNA"/>
</dbReference>
<dbReference type="AlphaFoldDB" id="A0A6F8ZES5"/>
<dbReference type="KEGG" id="hfv:R50_0925"/>
<feature type="compositionally biased region" description="Basic and acidic residues" evidence="1">
    <location>
        <begin position="45"/>
        <end position="62"/>
    </location>
</feature>
<proteinExistence type="predicted"/>
<dbReference type="Proteomes" id="UP000503399">
    <property type="component" value="Chromosome"/>
</dbReference>
<evidence type="ECO:0000313" key="2">
    <source>
        <dbReference type="EMBL" id="CAB1128431.1"/>
    </source>
</evidence>
<name>A0A6F8ZES5_9FIRM</name>